<proteinExistence type="predicted"/>
<evidence type="ECO:0000313" key="1">
    <source>
        <dbReference type="EMBL" id="KKN53213.1"/>
    </source>
</evidence>
<dbReference type="AlphaFoldDB" id="A0A0F9UHX5"/>
<gene>
    <name evidence="1" type="ORF">LCGC14_0604500</name>
</gene>
<dbReference type="EMBL" id="LAZR01000982">
    <property type="protein sequence ID" value="KKN53213.1"/>
    <property type="molecule type" value="Genomic_DNA"/>
</dbReference>
<accession>A0A0F9UHX5</accession>
<reference evidence="1" key="1">
    <citation type="journal article" date="2015" name="Nature">
        <title>Complex archaea that bridge the gap between prokaryotes and eukaryotes.</title>
        <authorList>
            <person name="Spang A."/>
            <person name="Saw J.H."/>
            <person name="Jorgensen S.L."/>
            <person name="Zaremba-Niedzwiedzka K."/>
            <person name="Martijn J."/>
            <person name="Lind A.E."/>
            <person name="van Eijk R."/>
            <person name="Schleper C."/>
            <person name="Guy L."/>
            <person name="Ettema T.J."/>
        </authorList>
    </citation>
    <scope>NUCLEOTIDE SEQUENCE</scope>
</reference>
<protein>
    <submittedName>
        <fullName evidence="1">Uncharacterized protein</fullName>
    </submittedName>
</protein>
<name>A0A0F9UHX5_9ZZZZ</name>
<comment type="caution">
    <text evidence="1">The sequence shown here is derived from an EMBL/GenBank/DDBJ whole genome shotgun (WGS) entry which is preliminary data.</text>
</comment>
<organism evidence="1">
    <name type="scientific">marine sediment metagenome</name>
    <dbReference type="NCBI Taxonomy" id="412755"/>
    <lineage>
        <taxon>unclassified sequences</taxon>
        <taxon>metagenomes</taxon>
        <taxon>ecological metagenomes</taxon>
    </lineage>
</organism>
<sequence>MEIYSKNITDSKLKFYEIISNSNSVAQLIQEIFRENESFNSIMFLCELEYRKLRELFEVLLEDIKDFIESNKAEEEKSKKQYVFLASAFNFNRILKEIISKS</sequence>